<accession>A0A2S6C6M8</accession>
<comment type="subcellular location">
    <subcellularLocation>
        <location evidence="1">Nucleus</location>
    </subcellularLocation>
</comment>
<dbReference type="GO" id="GO:0035861">
    <property type="term" value="C:site of double-strand break"/>
    <property type="evidence" value="ECO:0007669"/>
    <property type="project" value="TreeGrafter"/>
</dbReference>
<evidence type="ECO:0000313" key="9">
    <source>
        <dbReference type="Proteomes" id="UP000237631"/>
    </source>
</evidence>
<evidence type="ECO:0000256" key="2">
    <source>
        <dbReference type="ARBA" id="ARBA00007815"/>
    </source>
</evidence>
<dbReference type="PANTHER" id="PTHR13989">
    <property type="entry name" value="REPLICATION PROTEIN A-RELATED"/>
    <property type="match status" value="1"/>
</dbReference>
<evidence type="ECO:0000259" key="7">
    <source>
        <dbReference type="Pfam" id="PF08784"/>
    </source>
</evidence>
<evidence type="ECO:0000256" key="1">
    <source>
        <dbReference type="ARBA" id="ARBA00004123"/>
    </source>
</evidence>
<comment type="caution">
    <text evidence="8">The sequence shown here is derived from an EMBL/GenBank/DDBJ whole genome shotgun (WGS) entry which is preliminary data.</text>
</comment>
<protein>
    <recommendedName>
        <fullName evidence="7">Replication protein A C-terminal domain-containing protein</fullName>
    </recommendedName>
</protein>
<feature type="compositionally biased region" description="Low complexity" evidence="5">
    <location>
        <begin position="593"/>
        <end position="606"/>
    </location>
</feature>
<dbReference type="CDD" id="cd04478">
    <property type="entry name" value="RPA2_DBD_D"/>
    <property type="match status" value="1"/>
</dbReference>
<dbReference type="GO" id="GO:0003697">
    <property type="term" value="F:single-stranded DNA binding"/>
    <property type="evidence" value="ECO:0007669"/>
    <property type="project" value="TreeGrafter"/>
</dbReference>
<feature type="region of interest" description="Disordered" evidence="5">
    <location>
        <begin position="593"/>
        <end position="614"/>
    </location>
</feature>
<name>A0A2S6C6M8_9PEZI</name>
<dbReference type="EMBL" id="PNEN01000541">
    <property type="protein sequence ID" value="PPJ55376.1"/>
    <property type="molecule type" value="Genomic_DNA"/>
</dbReference>
<evidence type="ECO:0000256" key="5">
    <source>
        <dbReference type="SAM" id="MobiDB-lite"/>
    </source>
</evidence>
<dbReference type="GO" id="GO:0000724">
    <property type="term" value="P:double-strand break repair via homologous recombination"/>
    <property type="evidence" value="ECO:0007669"/>
    <property type="project" value="TreeGrafter"/>
</dbReference>
<dbReference type="Pfam" id="PF08784">
    <property type="entry name" value="RPA_C"/>
    <property type="match status" value="1"/>
</dbReference>
<feature type="signal peptide" evidence="6">
    <location>
        <begin position="1"/>
        <end position="29"/>
    </location>
</feature>
<gene>
    <name evidence="8" type="ORF">CBER1_08707</name>
</gene>
<keyword evidence="4" id="KW-0539">Nucleus</keyword>
<dbReference type="Proteomes" id="UP000237631">
    <property type="component" value="Unassembled WGS sequence"/>
</dbReference>
<dbReference type="OrthoDB" id="407658at2759"/>
<evidence type="ECO:0000256" key="3">
    <source>
        <dbReference type="ARBA" id="ARBA00023125"/>
    </source>
</evidence>
<feature type="chain" id="PRO_5015504658" description="Replication protein A C-terminal domain-containing protein" evidence="6">
    <location>
        <begin position="30"/>
        <end position="684"/>
    </location>
</feature>
<dbReference type="InterPro" id="IPR012340">
    <property type="entry name" value="NA-bd_OB-fold"/>
</dbReference>
<dbReference type="GO" id="GO:0006289">
    <property type="term" value="P:nucleotide-excision repair"/>
    <property type="evidence" value="ECO:0007669"/>
    <property type="project" value="TreeGrafter"/>
</dbReference>
<dbReference type="Gene3D" id="2.40.50.140">
    <property type="entry name" value="Nucleic acid-binding proteins"/>
    <property type="match status" value="1"/>
</dbReference>
<dbReference type="SUPFAM" id="SSF50249">
    <property type="entry name" value="Nucleic acid-binding proteins"/>
    <property type="match status" value="1"/>
</dbReference>
<dbReference type="InterPro" id="IPR036388">
    <property type="entry name" value="WH-like_DNA-bd_sf"/>
</dbReference>
<feature type="domain" description="Replication protein A C-terminal" evidence="7">
    <location>
        <begin position="592"/>
        <end position="676"/>
    </location>
</feature>
<dbReference type="STRING" id="357750.A0A2S6C6M8"/>
<keyword evidence="6" id="KW-0732">Signal</keyword>
<dbReference type="AlphaFoldDB" id="A0A2S6C6M8"/>
<dbReference type="SUPFAM" id="SSF46785">
    <property type="entry name" value="Winged helix' DNA-binding domain"/>
    <property type="match status" value="1"/>
</dbReference>
<dbReference type="GO" id="GO:0005662">
    <property type="term" value="C:DNA replication factor A complex"/>
    <property type="evidence" value="ECO:0007669"/>
    <property type="project" value="TreeGrafter"/>
</dbReference>
<dbReference type="PANTHER" id="PTHR13989:SF16">
    <property type="entry name" value="REPLICATION PROTEIN A2"/>
    <property type="match status" value="1"/>
</dbReference>
<dbReference type="Gene3D" id="1.10.10.10">
    <property type="entry name" value="Winged helix-like DNA-binding domain superfamily/Winged helix DNA-binding domain"/>
    <property type="match status" value="1"/>
</dbReference>
<dbReference type="InterPro" id="IPR036390">
    <property type="entry name" value="WH_DNA-bd_sf"/>
</dbReference>
<comment type="similarity">
    <text evidence="2">Belongs to the replication factor A protein 2 family.</text>
</comment>
<dbReference type="GO" id="GO:0000781">
    <property type="term" value="C:chromosome, telomeric region"/>
    <property type="evidence" value="ECO:0007669"/>
    <property type="project" value="TreeGrafter"/>
</dbReference>
<dbReference type="InterPro" id="IPR040260">
    <property type="entry name" value="RFA2-like"/>
</dbReference>
<evidence type="ECO:0000256" key="6">
    <source>
        <dbReference type="SAM" id="SignalP"/>
    </source>
</evidence>
<evidence type="ECO:0000313" key="8">
    <source>
        <dbReference type="EMBL" id="PPJ55376.1"/>
    </source>
</evidence>
<reference evidence="9" key="1">
    <citation type="journal article" date="2017" name="bioRxiv">
        <title>Conservation of a gene cluster reveals novel cercosporin biosynthetic mechanisms and extends production to the genus Colletotrichum.</title>
        <authorList>
            <person name="de Jonge R."/>
            <person name="Ebert M.K."/>
            <person name="Huitt-Roehl C.R."/>
            <person name="Pal P."/>
            <person name="Suttle J.C."/>
            <person name="Spanner R.E."/>
            <person name="Neubauer J.D."/>
            <person name="Jurick W.M.II."/>
            <person name="Stott K.A."/>
            <person name="Secor G.A."/>
            <person name="Thomma B.P.H.J."/>
            <person name="Van de Peer Y."/>
            <person name="Townsend C.A."/>
            <person name="Bolton M.D."/>
        </authorList>
    </citation>
    <scope>NUCLEOTIDE SEQUENCE [LARGE SCALE GENOMIC DNA]</scope>
    <source>
        <strain evidence="9">CBS538.71</strain>
    </source>
</reference>
<keyword evidence="3" id="KW-0238">DNA-binding</keyword>
<proteinExistence type="inferred from homology"/>
<sequence length="684" mass="75735">MARLTTPLGDPTVQRNILLILLVLSSISAVFNSTGVTRSSSSTTTDQDTIAAPESLENPASNSVFTAQTKDEYEYSDIYKQGGASKITKVSMMCGSRTKDVRYKAALHSQRQHAERHGHGLKILSTGFKNEFWSKYSFMLKIMLEEVEKPKDRRTKWLCWVESDVILMNAYIPLDIFLPYGKKLSHINALVTRDWTGLNSDVFFLRPHLQFESGSDGRAQQHVTGHLLYRNQTMLLPARWFNSVEPAASSEDDPNGAKPQLTAQNVTRDTFREAPGLKSQYRDNVFQPGDVMLKIPEDREKNEVLDLVKAAKKEEAGDLVSPDKLAILQEIQRFWRGPQIPGAHTAVPEVHKVEVERWLGVANEQSFVIPVTTRRVQSRRKLIQANTPHHLNSISLVLHHRSVKPRNTATMDYGYSTTSYGAQGGNSGGGFMPGSQNENSASNKRTYGKDTLRPVTIKQLLDAHHPHPDADHFMIDDSETTQVTFVGQIRNISAQTTNVTYKLDDGTGIIEVKVWVDADTLAAEEAGGMVRKDKPVEQGYARVWGRLKQFNNKRHLGAQYIRAIEDYNEIAYHLLEATVVHLHFAKGPVDQLQQGGQANGGQQQITSGGGGGGGGDLAGVSAAARKVLQALRATPQTNEGLHAQVIAQNTGLELTEVYKAGDELMGLGKVYTTVDDMTWALLDL</sequence>
<dbReference type="InterPro" id="IPR014892">
    <property type="entry name" value="RPA_C"/>
</dbReference>
<organism evidence="8 9">
    <name type="scientific">Cercospora berteroae</name>
    <dbReference type="NCBI Taxonomy" id="357750"/>
    <lineage>
        <taxon>Eukaryota</taxon>
        <taxon>Fungi</taxon>
        <taxon>Dikarya</taxon>
        <taxon>Ascomycota</taxon>
        <taxon>Pezizomycotina</taxon>
        <taxon>Dothideomycetes</taxon>
        <taxon>Dothideomycetidae</taxon>
        <taxon>Mycosphaerellales</taxon>
        <taxon>Mycosphaerellaceae</taxon>
        <taxon>Cercospora</taxon>
    </lineage>
</organism>
<dbReference type="GO" id="GO:0006260">
    <property type="term" value="P:DNA replication"/>
    <property type="evidence" value="ECO:0007669"/>
    <property type="project" value="TreeGrafter"/>
</dbReference>
<keyword evidence="9" id="KW-1185">Reference proteome</keyword>
<evidence type="ECO:0000256" key="4">
    <source>
        <dbReference type="ARBA" id="ARBA00023242"/>
    </source>
</evidence>